<evidence type="ECO:0000256" key="1">
    <source>
        <dbReference type="ARBA" id="ARBA00004651"/>
    </source>
</evidence>
<dbReference type="STRING" id="478801.Ksed_21680"/>
<keyword evidence="3" id="KW-1003">Cell membrane</keyword>
<protein>
    <submittedName>
        <fullName evidence="11">Amino acid ABC transporter membrane protein</fullName>
    </submittedName>
</protein>
<dbReference type="KEGG" id="kse:Ksed_21680"/>
<dbReference type="AlphaFoldDB" id="C7NLF9"/>
<dbReference type="HOGENOM" id="CLU_019602_1_4_11"/>
<dbReference type="GO" id="GO:0043190">
    <property type="term" value="C:ATP-binding cassette (ABC) transporter complex"/>
    <property type="evidence" value="ECO:0007669"/>
    <property type="project" value="InterPro"/>
</dbReference>
<dbReference type="SUPFAM" id="SSF161098">
    <property type="entry name" value="MetI-like"/>
    <property type="match status" value="1"/>
</dbReference>
<dbReference type="NCBIfam" id="TIGR01726">
    <property type="entry name" value="HEQRo_perm_3TM"/>
    <property type="match status" value="1"/>
</dbReference>
<dbReference type="PANTHER" id="PTHR30614">
    <property type="entry name" value="MEMBRANE COMPONENT OF AMINO ACID ABC TRANSPORTER"/>
    <property type="match status" value="1"/>
</dbReference>
<dbReference type="Proteomes" id="UP000006666">
    <property type="component" value="Chromosome"/>
</dbReference>
<dbReference type="Pfam" id="PF00528">
    <property type="entry name" value="BPD_transp_1"/>
    <property type="match status" value="1"/>
</dbReference>
<feature type="transmembrane region" description="Helical" evidence="8">
    <location>
        <begin position="84"/>
        <end position="103"/>
    </location>
</feature>
<dbReference type="RefSeq" id="WP_015780090.1">
    <property type="nucleotide sequence ID" value="NC_013169.1"/>
</dbReference>
<keyword evidence="5" id="KW-0029">Amino-acid transport</keyword>
<name>C7NLF9_KYTSD</name>
<evidence type="ECO:0000256" key="6">
    <source>
        <dbReference type="ARBA" id="ARBA00022989"/>
    </source>
</evidence>
<evidence type="ECO:0000256" key="8">
    <source>
        <dbReference type="RuleBase" id="RU363032"/>
    </source>
</evidence>
<evidence type="ECO:0000256" key="7">
    <source>
        <dbReference type="ARBA" id="ARBA00023136"/>
    </source>
</evidence>
<organism evidence="11 12">
    <name type="scientific">Kytococcus sedentarius (strain ATCC 14392 / DSM 20547 / JCM 11482 / CCUG 33030 / NBRC 15357 / NCTC 11040 / CCM 314 / 541)</name>
    <name type="common">Micrococcus sedentarius</name>
    <dbReference type="NCBI Taxonomy" id="478801"/>
    <lineage>
        <taxon>Bacteria</taxon>
        <taxon>Bacillati</taxon>
        <taxon>Actinomycetota</taxon>
        <taxon>Actinomycetes</taxon>
        <taxon>Micrococcales</taxon>
        <taxon>Kytococcaceae</taxon>
        <taxon>Kytococcus</taxon>
    </lineage>
</organism>
<accession>C7NLF9</accession>
<evidence type="ECO:0000256" key="4">
    <source>
        <dbReference type="ARBA" id="ARBA00022692"/>
    </source>
</evidence>
<dbReference type="InterPro" id="IPR043429">
    <property type="entry name" value="ArtM/GltK/GlnP/TcyL/YhdX-like"/>
</dbReference>
<dbReference type="GO" id="GO:0022857">
    <property type="term" value="F:transmembrane transporter activity"/>
    <property type="evidence" value="ECO:0007669"/>
    <property type="project" value="InterPro"/>
</dbReference>
<dbReference type="EMBL" id="CP001686">
    <property type="protein sequence ID" value="ACV07155.1"/>
    <property type="molecule type" value="Genomic_DNA"/>
</dbReference>
<feature type="transmembrane region" description="Helical" evidence="8">
    <location>
        <begin position="57"/>
        <end position="78"/>
    </location>
</feature>
<keyword evidence="2 8" id="KW-0813">Transport</keyword>
<comment type="similarity">
    <text evidence="8">Belongs to the binding-protein-dependent transport system permease family.</text>
</comment>
<reference evidence="11 12" key="1">
    <citation type="journal article" date="2009" name="Stand. Genomic Sci.">
        <title>Complete genome sequence of Kytococcus sedentarius type strain (541).</title>
        <authorList>
            <person name="Sims D."/>
            <person name="Brettin T."/>
            <person name="Detter J.C."/>
            <person name="Han C."/>
            <person name="Lapidus A."/>
            <person name="Copeland A."/>
            <person name="Glavina Del Rio T."/>
            <person name="Nolan M."/>
            <person name="Chen F."/>
            <person name="Lucas S."/>
            <person name="Tice H."/>
            <person name="Cheng J.F."/>
            <person name="Bruce D."/>
            <person name="Goodwin L."/>
            <person name="Pitluck S."/>
            <person name="Ovchinnikova G."/>
            <person name="Pati A."/>
            <person name="Ivanova N."/>
            <person name="Mavrommatis K."/>
            <person name="Chen A."/>
            <person name="Palaniappan K."/>
            <person name="D'haeseleer P."/>
            <person name="Chain P."/>
            <person name="Bristow J."/>
            <person name="Eisen J.A."/>
            <person name="Markowitz V."/>
            <person name="Hugenholtz P."/>
            <person name="Schneider S."/>
            <person name="Goker M."/>
            <person name="Pukall R."/>
            <person name="Kyrpides N.C."/>
            <person name="Klenk H.P."/>
        </authorList>
    </citation>
    <scope>NUCLEOTIDE SEQUENCE [LARGE SCALE GENOMIC DNA]</scope>
    <source>
        <strain evidence="12">ATCC 14392 / DSM 20547 / JCM 11482 / CCUG 33030 / NBRC 15357 / NCTC 11040 / CCM 314 / 541</strain>
    </source>
</reference>
<evidence type="ECO:0000259" key="10">
    <source>
        <dbReference type="PROSITE" id="PS50928"/>
    </source>
</evidence>
<evidence type="ECO:0000256" key="3">
    <source>
        <dbReference type="ARBA" id="ARBA00022475"/>
    </source>
</evidence>
<proteinExistence type="inferred from homology"/>
<keyword evidence="4 8" id="KW-0812">Transmembrane</keyword>
<evidence type="ECO:0000313" key="11">
    <source>
        <dbReference type="EMBL" id="ACV07155.1"/>
    </source>
</evidence>
<keyword evidence="6 8" id="KW-1133">Transmembrane helix</keyword>
<feature type="transmembrane region" description="Helical" evidence="8">
    <location>
        <begin position="143"/>
        <end position="168"/>
    </location>
</feature>
<dbReference type="eggNOG" id="COG0765">
    <property type="taxonomic scope" value="Bacteria"/>
</dbReference>
<feature type="transmembrane region" description="Helical" evidence="8">
    <location>
        <begin position="188"/>
        <end position="210"/>
    </location>
</feature>
<evidence type="ECO:0000256" key="9">
    <source>
        <dbReference type="SAM" id="MobiDB-lite"/>
    </source>
</evidence>
<dbReference type="InterPro" id="IPR010065">
    <property type="entry name" value="AA_ABC_transptr_permease_3TM"/>
</dbReference>
<sequence length="245" mass="26276">MSEFLDNLATAWPRFVDGFWVTVQLSVGGALVGFVVAVVLGIAASTGTAWLTGPARVIIEFFRGTSLVVQLFFIFYVIPTVTGYDIGSLGTGILAFGLNYGAYGAEVVRGSLKAVPKGQWETTTALSMSYPTALRRVIWPQAWALMLPGLNNLAVMLVKGTALASLILLTDITEVADRARRTMSTYEAFGVAAVLYLAIALAFSAFLRWLEVRAHRKLGRGKRAPRRTEDVEAPGAGAAMQGVNA</sequence>
<dbReference type="InterPro" id="IPR035906">
    <property type="entry name" value="MetI-like_sf"/>
</dbReference>
<keyword evidence="7 8" id="KW-0472">Membrane</keyword>
<feature type="region of interest" description="Disordered" evidence="9">
    <location>
        <begin position="221"/>
        <end position="245"/>
    </location>
</feature>
<evidence type="ECO:0000256" key="5">
    <source>
        <dbReference type="ARBA" id="ARBA00022970"/>
    </source>
</evidence>
<evidence type="ECO:0000256" key="2">
    <source>
        <dbReference type="ARBA" id="ARBA00022448"/>
    </source>
</evidence>
<dbReference type="PROSITE" id="PS50928">
    <property type="entry name" value="ABC_TM1"/>
    <property type="match status" value="1"/>
</dbReference>
<dbReference type="InterPro" id="IPR000515">
    <property type="entry name" value="MetI-like"/>
</dbReference>
<feature type="transmembrane region" description="Helical" evidence="8">
    <location>
        <begin position="20"/>
        <end position="45"/>
    </location>
</feature>
<dbReference type="GO" id="GO:0006865">
    <property type="term" value="P:amino acid transport"/>
    <property type="evidence" value="ECO:0007669"/>
    <property type="project" value="UniProtKB-KW"/>
</dbReference>
<dbReference type="Gene3D" id="1.10.3720.10">
    <property type="entry name" value="MetI-like"/>
    <property type="match status" value="1"/>
</dbReference>
<dbReference type="CDD" id="cd06261">
    <property type="entry name" value="TM_PBP2"/>
    <property type="match status" value="1"/>
</dbReference>
<keyword evidence="12" id="KW-1185">Reference proteome</keyword>
<dbReference type="PANTHER" id="PTHR30614:SF0">
    <property type="entry name" value="L-CYSTINE TRANSPORT SYSTEM PERMEASE PROTEIN TCYL"/>
    <property type="match status" value="1"/>
</dbReference>
<comment type="subcellular location">
    <subcellularLocation>
        <location evidence="1 8">Cell membrane</location>
        <topology evidence="1 8">Multi-pass membrane protein</topology>
    </subcellularLocation>
</comment>
<feature type="domain" description="ABC transmembrane type-1" evidence="10">
    <location>
        <begin position="19"/>
        <end position="207"/>
    </location>
</feature>
<evidence type="ECO:0000313" key="12">
    <source>
        <dbReference type="Proteomes" id="UP000006666"/>
    </source>
</evidence>
<gene>
    <name evidence="11" type="ordered locus">Ksed_21680</name>
</gene>